<dbReference type="InterPro" id="IPR000536">
    <property type="entry name" value="Nucl_hrmn_rcpt_lig-bd"/>
</dbReference>
<dbReference type="GO" id="GO:0043565">
    <property type="term" value="F:sequence-specific DNA binding"/>
    <property type="evidence" value="ECO:0007669"/>
    <property type="project" value="InterPro"/>
</dbReference>
<dbReference type="ExpressionAtlas" id="A0A131MB07">
    <property type="expression patterns" value="baseline and differential"/>
</dbReference>
<dbReference type="SUPFAM" id="SSF48508">
    <property type="entry name" value="Nuclear receptor ligand-binding domain"/>
    <property type="match status" value="1"/>
</dbReference>
<evidence type="ECO:0000256" key="7">
    <source>
        <dbReference type="ARBA" id="ARBA00023163"/>
    </source>
</evidence>
<keyword evidence="9" id="KW-0539">Nucleus</keyword>
<dbReference type="GeneID" id="182174"/>
<dbReference type="InterPro" id="IPR013088">
    <property type="entry name" value="Znf_NHR/GATA"/>
</dbReference>
<dbReference type="SMART" id="SM00430">
    <property type="entry name" value="HOLI"/>
    <property type="match status" value="1"/>
</dbReference>
<evidence type="ECO:0000259" key="10">
    <source>
        <dbReference type="PROSITE" id="PS51843"/>
    </source>
</evidence>
<evidence type="ECO:0000256" key="6">
    <source>
        <dbReference type="ARBA" id="ARBA00023125"/>
    </source>
</evidence>
<dbReference type="CTD" id="182174"/>
<evidence type="ECO:0000256" key="9">
    <source>
        <dbReference type="ARBA" id="ARBA00023242"/>
    </source>
</evidence>
<name>A0A131MB07_CAEEL</name>
<dbReference type="OrthoDB" id="9984314at2759"/>
<keyword evidence="7" id="KW-0804">Transcription</keyword>
<evidence type="ECO:0000256" key="4">
    <source>
        <dbReference type="ARBA" id="ARBA00022833"/>
    </source>
</evidence>
<dbReference type="WormBase" id="C03G6.12b">
    <property type="protein sequence ID" value="CE51482"/>
    <property type="gene ID" value="WBGene00015397"/>
    <property type="gene designation" value="nhr-149"/>
</dbReference>
<evidence type="ECO:0000313" key="13">
    <source>
        <dbReference type="WormBase" id="C03G6.12b"/>
    </source>
</evidence>
<dbReference type="Proteomes" id="UP000001940">
    <property type="component" value="Chromosome V"/>
</dbReference>
<gene>
    <name evidence="11 13" type="primary">nhr-149</name>
    <name evidence="13" type="ORF">C03G6.12</name>
    <name evidence="11" type="ORF">CELE_C03G6.12</name>
</gene>
<keyword evidence="8" id="KW-0675">Receptor</keyword>
<dbReference type="KEGG" id="cel:CELE_C03G6.12"/>
<evidence type="ECO:0000256" key="3">
    <source>
        <dbReference type="ARBA" id="ARBA00022771"/>
    </source>
</evidence>
<comment type="similarity">
    <text evidence="1">Belongs to the nuclear hormone receptor family.</text>
</comment>
<dbReference type="PANTHER" id="PTHR24083">
    <property type="entry name" value="NUCLEAR HORMONE RECEPTOR"/>
    <property type="match status" value="1"/>
</dbReference>
<evidence type="ECO:0000313" key="11">
    <source>
        <dbReference type="EMBL" id="CZR14539.1"/>
    </source>
</evidence>
<organism evidence="11 12">
    <name type="scientific">Caenorhabditis elegans</name>
    <dbReference type="NCBI Taxonomy" id="6239"/>
    <lineage>
        <taxon>Eukaryota</taxon>
        <taxon>Metazoa</taxon>
        <taxon>Ecdysozoa</taxon>
        <taxon>Nematoda</taxon>
        <taxon>Chromadorea</taxon>
        <taxon>Rhabditida</taxon>
        <taxon>Rhabditina</taxon>
        <taxon>Rhabditomorpha</taxon>
        <taxon>Rhabditoidea</taxon>
        <taxon>Rhabditidae</taxon>
        <taxon>Peloderinae</taxon>
        <taxon>Caenorhabditis</taxon>
    </lineage>
</organism>
<dbReference type="FunFam" id="1.10.565.10:FF:000053">
    <property type="entry name" value="Nuclear Hormone Receptor family"/>
    <property type="match status" value="1"/>
</dbReference>
<keyword evidence="6" id="KW-0238">DNA-binding</keyword>
<dbReference type="Pfam" id="PF00104">
    <property type="entry name" value="Hormone_recep"/>
    <property type="match status" value="1"/>
</dbReference>
<keyword evidence="2" id="KW-0479">Metal-binding</keyword>
<dbReference type="GO" id="GO:0003700">
    <property type="term" value="F:DNA-binding transcription factor activity"/>
    <property type="evidence" value="ECO:0007669"/>
    <property type="project" value="InterPro"/>
</dbReference>
<dbReference type="InterPro" id="IPR050274">
    <property type="entry name" value="Nuclear_hormone_rcpt_NR2"/>
</dbReference>
<keyword evidence="5" id="KW-0805">Transcription regulation</keyword>
<dbReference type="Gene3D" id="1.10.565.10">
    <property type="entry name" value="Retinoid X Receptor"/>
    <property type="match status" value="1"/>
</dbReference>
<dbReference type="PROSITE" id="PS51843">
    <property type="entry name" value="NR_LBD"/>
    <property type="match status" value="1"/>
</dbReference>
<keyword evidence="4" id="KW-0862">Zinc</keyword>
<dbReference type="AGR" id="WB:WBGene00015397"/>
<evidence type="ECO:0000313" key="12">
    <source>
        <dbReference type="Proteomes" id="UP000001940"/>
    </source>
</evidence>
<sequence length="318" mass="36727">MSLSKCRACRFQRCLNVGMNPAAIQCDGNPKKDSSHFRDFDSIDEKIKNIIDTLTYVELKLENYRKSAYNPVLSLSTGLDDLIEGSCSLSLAEIYGPMSGWPLGFEEHQLPSSSMRNVSCEEPCPVSNRKYWTHCNMLTTIEYFKTFKFFHELSSRDKFVLARHTLLLCQNLHISHYTVSHNFDSCLQPDGSMQPKQDERHYPIAMMSIEPLVRCKIQHVEYVLLKAICFCNPAVPELSQNAQRILAKERYCFADILINHCLRNYTDGPGHFAELIGIFNLLETQQRMFKDLHIMYVVPLMNKFSRELIKFLSDVMDV</sequence>
<dbReference type="EMBL" id="BX284605">
    <property type="protein sequence ID" value="CZR14539.1"/>
    <property type="molecule type" value="Genomic_DNA"/>
</dbReference>
<accession>A0A131MB07</accession>
<dbReference type="GO" id="GO:0008270">
    <property type="term" value="F:zinc ion binding"/>
    <property type="evidence" value="ECO:0007669"/>
    <property type="project" value="UniProtKB-KW"/>
</dbReference>
<dbReference type="InterPro" id="IPR001628">
    <property type="entry name" value="Znf_hrmn_rcpt"/>
</dbReference>
<dbReference type="SMR" id="A0A131MB07"/>
<evidence type="ECO:0000256" key="8">
    <source>
        <dbReference type="ARBA" id="ARBA00023170"/>
    </source>
</evidence>
<protein>
    <submittedName>
        <fullName evidence="11">NR LBD domain-containing protein</fullName>
    </submittedName>
</protein>
<dbReference type="InterPro" id="IPR035500">
    <property type="entry name" value="NHR-like_dom_sf"/>
</dbReference>
<evidence type="ECO:0000256" key="5">
    <source>
        <dbReference type="ARBA" id="ARBA00023015"/>
    </source>
</evidence>
<reference evidence="11 12" key="1">
    <citation type="journal article" date="1998" name="Science">
        <title>Genome sequence of the nematode C. elegans: a platform for investigating biology.</title>
        <authorList>
            <consortium name="The C. elegans sequencing consortium"/>
            <person name="Sulson J.E."/>
            <person name="Waterston R."/>
        </authorList>
    </citation>
    <scope>NUCLEOTIDE SEQUENCE [LARGE SCALE GENOMIC DNA]</scope>
    <source>
        <strain evidence="11 12">Bristol N2</strain>
    </source>
</reference>
<evidence type="ECO:0000256" key="2">
    <source>
        <dbReference type="ARBA" id="ARBA00022723"/>
    </source>
</evidence>
<dbReference type="Pfam" id="PF00105">
    <property type="entry name" value="zf-C4"/>
    <property type="match status" value="1"/>
</dbReference>
<keyword evidence="12" id="KW-1185">Reference proteome</keyword>
<feature type="domain" description="NR LBD" evidence="10">
    <location>
        <begin position="78"/>
        <end position="315"/>
    </location>
</feature>
<evidence type="ECO:0000256" key="1">
    <source>
        <dbReference type="ARBA" id="ARBA00005993"/>
    </source>
</evidence>
<dbReference type="RefSeq" id="NP_001309617.1">
    <property type="nucleotide sequence ID" value="NM_001322569.3"/>
</dbReference>
<proteinExistence type="inferred from homology"/>
<dbReference type="SUPFAM" id="SSF57716">
    <property type="entry name" value="Glucocorticoid receptor-like (DNA-binding domain)"/>
    <property type="match status" value="1"/>
</dbReference>
<keyword evidence="3" id="KW-0863">Zinc-finger</keyword>
<dbReference type="AlphaFoldDB" id="A0A131MB07"/>
<dbReference type="Bgee" id="WBGene00015397">
    <property type="expression patterns" value="Expressed in embryo"/>
</dbReference>
<dbReference type="Gene3D" id="3.30.50.10">
    <property type="entry name" value="Erythroid Transcription Factor GATA-1, subunit A"/>
    <property type="match status" value="1"/>
</dbReference>